<keyword evidence="8" id="KW-1185">Reference proteome</keyword>
<comment type="similarity">
    <text evidence="1">Belongs to the RRM CPSF6/7 family.</text>
</comment>
<evidence type="ECO:0000256" key="2">
    <source>
        <dbReference type="ARBA" id="ARBA00016259"/>
    </source>
</evidence>
<dbReference type="InterPro" id="IPR012677">
    <property type="entry name" value="Nucleotide-bd_a/b_plait_sf"/>
</dbReference>
<dbReference type="GO" id="GO:0006397">
    <property type="term" value="P:mRNA processing"/>
    <property type="evidence" value="ECO:0007669"/>
    <property type="project" value="UniProtKB-KW"/>
</dbReference>
<feature type="compositionally biased region" description="Low complexity" evidence="5">
    <location>
        <begin position="243"/>
        <end position="252"/>
    </location>
</feature>
<evidence type="ECO:0000256" key="4">
    <source>
        <dbReference type="PROSITE-ProRule" id="PRU00176"/>
    </source>
</evidence>
<dbReference type="OrthoDB" id="10065185at2759"/>
<comment type="caution">
    <text evidence="7">The sequence shown here is derived from an EMBL/GenBank/DDBJ whole genome shotgun (WGS) entry which is preliminary data.</text>
</comment>
<reference evidence="7 8" key="1">
    <citation type="submission" date="2015-09" db="EMBL/GenBank/DDBJ databases">
        <title>Draft genome of the scarab beetle Oryctes borbonicus.</title>
        <authorList>
            <person name="Meyer J.M."/>
            <person name="Markov G.V."/>
            <person name="Baskaran P."/>
            <person name="Herrmann M."/>
            <person name="Sommer R.J."/>
            <person name="Roedelsperger C."/>
        </authorList>
    </citation>
    <scope>NUCLEOTIDE SEQUENCE [LARGE SCALE GENOMIC DNA]</scope>
    <source>
        <strain evidence="7">OB123</strain>
        <tissue evidence="7">Whole animal</tissue>
    </source>
</reference>
<feature type="domain" description="RRM" evidence="6">
    <location>
        <begin position="86"/>
        <end position="166"/>
    </location>
</feature>
<proteinExistence type="inferred from homology"/>
<gene>
    <name evidence="7" type="ORF">AMK59_1514</name>
</gene>
<dbReference type="EMBL" id="LJIG01002998">
    <property type="protein sequence ID" value="KRT83942.1"/>
    <property type="molecule type" value="Genomic_DNA"/>
</dbReference>
<dbReference type="PROSITE" id="PS50102">
    <property type="entry name" value="RRM"/>
    <property type="match status" value="1"/>
</dbReference>
<feature type="compositionally biased region" description="Polar residues" evidence="5">
    <location>
        <begin position="170"/>
        <end position="190"/>
    </location>
</feature>
<evidence type="ECO:0000256" key="5">
    <source>
        <dbReference type="SAM" id="MobiDB-lite"/>
    </source>
</evidence>
<dbReference type="SMART" id="SM00360">
    <property type="entry name" value="RRM"/>
    <property type="match status" value="1"/>
</dbReference>
<dbReference type="GO" id="GO:0005634">
    <property type="term" value="C:nucleus"/>
    <property type="evidence" value="ECO:0007669"/>
    <property type="project" value="UniProtKB-SubCell"/>
</dbReference>
<evidence type="ECO:0000313" key="7">
    <source>
        <dbReference type="EMBL" id="KRT83942.1"/>
    </source>
</evidence>
<dbReference type="Gene3D" id="3.30.70.330">
    <property type="match status" value="1"/>
</dbReference>
<feature type="compositionally biased region" description="Low complexity" evidence="5">
    <location>
        <begin position="65"/>
        <end position="78"/>
    </location>
</feature>
<dbReference type="InterPro" id="IPR000504">
    <property type="entry name" value="RRM_dom"/>
</dbReference>
<dbReference type="CDD" id="cd12643">
    <property type="entry name" value="RRM_CFIm68"/>
    <property type="match status" value="1"/>
</dbReference>
<sequence>MPSTMAENDLDLYADDIDQDFAQDDFGGDNVDLYDDVIATPATGPGGDGPDTNQPPAPNSNSEETNGTTYQTQGNNITPSTLGRRHQLYVGNLTWWTTDQDIANAVHETGVNDFHEVKFFEHRANGQSKGFCVISMGSEASMRMCMERLPKREIHGQHPIVTLPTKQALSNFESQSKTRPSPPNNSNTRGQHPGQANHPIPSGPHQNFAPRMQMNSPMRGPMNPGMQGPNGPRMQGPPPGFNGPPQMNQPQP</sequence>
<evidence type="ECO:0000259" key="6">
    <source>
        <dbReference type="PROSITE" id="PS50102"/>
    </source>
</evidence>
<evidence type="ECO:0000256" key="1">
    <source>
        <dbReference type="ARBA" id="ARBA00006265"/>
    </source>
</evidence>
<dbReference type="PANTHER" id="PTHR23204">
    <property type="entry name" value="CLEAVAGE AND POLYADENYLATION SPECIFIC FACTOR"/>
    <property type="match status" value="1"/>
</dbReference>
<dbReference type="AlphaFoldDB" id="A0A0T6B9G4"/>
<dbReference type="SUPFAM" id="SSF54928">
    <property type="entry name" value="RNA-binding domain, RBD"/>
    <property type="match status" value="1"/>
</dbReference>
<feature type="compositionally biased region" description="Low complexity" evidence="5">
    <location>
        <begin position="217"/>
        <end position="234"/>
    </location>
</feature>
<feature type="non-terminal residue" evidence="7">
    <location>
        <position position="252"/>
    </location>
</feature>
<keyword evidence="3 4" id="KW-0694">RNA-binding</keyword>
<name>A0A0T6B9G4_9SCAR</name>
<dbReference type="Proteomes" id="UP000051574">
    <property type="component" value="Unassembled WGS sequence"/>
</dbReference>
<feature type="region of interest" description="Disordered" evidence="5">
    <location>
        <begin position="170"/>
        <end position="252"/>
    </location>
</feature>
<feature type="compositionally biased region" description="Acidic residues" evidence="5">
    <location>
        <begin position="20"/>
        <end position="35"/>
    </location>
</feature>
<feature type="region of interest" description="Disordered" evidence="5">
    <location>
        <begin position="20"/>
        <end position="81"/>
    </location>
</feature>
<accession>A0A0T6B9G4</accession>
<evidence type="ECO:0000256" key="3">
    <source>
        <dbReference type="ARBA" id="ARBA00022884"/>
    </source>
</evidence>
<dbReference type="InterPro" id="IPR034772">
    <property type="entry name" value="CPSF6/7"/>
</dbReference>
<dbReference type="GO" id="GO:0003723">
    <property type="term" value="F:RNA binding"/>
    <property type="evidence" value="ECO:0007669"/>
    <property type="project" value="UniProtKB-UniRule"/>
</dbReference>
<dbReference type="InterPro" id="IPR035979">
    <property type="entry name" value="RBD_domain_sf"/>
</dbReference>
<protein>
    <recommendedName>
        <fullName evidence="2">Cleavage and polyadenylation specificity factor subunit 6</fullName>
    </recommendedName>
</protein>
<dbReference type="Pfam" id="PF00076">
    <property type="entry name" value="RRM_1"/>
    <property type="match status" value="1"/>
</dbReference>
<evidence type="ECO:0000313" key="8">
    <source>
        <dbReference type="Proteomes" id="UP000051574"/>
    </source>
</evidence>
<organism evidence="7 8">
    <name type="scientific">Oryctes borbonicus</name>
    <dbReference type="NCBI Taxonomy" id="1629725"/>
    <lineage>
        <taxon>Eukaryota</taxon>
        <taxon>Metazoa</taxon>
        <taxon>Ecdysozoa</taxon>
        <taxon>Arthropoda</taxon>
        <taxon>Hexapoda</taxon>
        <taxon>Insecta</taxon>
        <taxon>Pterygota</taxon>
        <taxon>Neoptera</taxon>
        <taxon>Endopterygota</taxon>
        <taxon>Coleoptera</taxon>
        <taxon>Polyphaga</taxon>
        <taxon>Scarabaeiformia</taxon>
        <taxon>Scarabaeidae</taxon>
        <taxon>Dynastinae</taxon>
        <taxon>Oryctes</taxon>
    </lineage>
</organism>
<dbReference type="InterPro" id="IPR034769">
    <property type="entry name" value="CPSF6_RRM"/>
</dbReference>